<sequence length="83" mass="9524">MITATALRQYENNTLKMCYTGMSLNRFCGVARICINIAITVSTNVNDFSKMQVPHVVQLCQTDLSDNIWLPTIYQLIFYMPIE</sequence>
<dbReference type="Proteomes" id="UP000024404">
    <property type="component" value="Unassembled WGS sequence"/>
</dbReference>
<dbReference type="AlphaFoldDB" id="A0A8R1TYB6"/>
<evidence type="ECO:0000313" key="2">
    <source>
        <dbReference type="Proteomes" id="UP000024404"/>
    </source>
</evidence>
<keyword evidence="2" id="KW-1185">Reference proteome</keyword>
<proteinExistence type="predicted"/>
<organism evidence="1 2">
    <name type="scientific">Onchocerca volvulus</name>
    <dbReference type="NCBI Taxonomy" id="6282"/>
    <lineage>
        <taxon>Eukaryota</taxon>
        <taxon>Metazoa</taxon>
        <taxon>Ecdysozoa</taxon>
        <taxon>Nematoda</taxon>
        <taxon>Chromadorea</taxon>
        <taxon>Rhabditida</taxon>
        <taxon>Spirurina</taxon>
        <taxon>Spiruromorpha</taxon>
        <taxon>Filarioidea</taxon>
        <taxon>Onchocercidae</taxon>
        <taxon>Onchocerca</taxon>
    </lineage>
</organism>
<dbReference type="EnsemblMetazoa" id="OVOC7151.1">
    <property type="protein sequence ID" value="OVOC7151.1"/>
    <property type="gene ID" value="WBGene00243960"/>
</dbReference>
<reference evidence="2" key="1">
    <citation type="submission" date="2013-10" db="EMBL/GenBank/DDBJ databases">
        <title>Genome sequencing of Onchocerca volvulus.</title>
        <authorList>
            <person name="Cotton J."/>
            <person name="Tsai J."/>
            <person name="Stanley E."/>
            <person name="Tracey A."/>
            <person name="Holroyd N."/>
            <person name="Lustigman S."/>
            <person name="Berriman M."/>
        </authorList>
    </citation>
    <scope>NUCLEOTIDE SEQUENCE</scope>
</reference>
<reference evidence="1" key="2">
    <citation type="submission" date="2022-06" db="UniProtKB">
        <authorList>
            <consortium name="EnsemblMetazoa"/>
        </authorList>
    </citation>
    <scope>IDENTIFICATION</scope>
</reference>
<dbReference type="EMBL" id="CMVM020000188">
    <property type="status" value="NOT_ANNOTATED_CDS"/>
    <property type="molecule type" value="Genomic_DNA"/>
</dbReference>
<protein>
    <submittedName>
        <fullName evidence="1">Uncharacterized protein</fullName>
    </submittedName>
</protein>
<evidence type="ECO:0000313" key="1">
    <source>
        <dbReference type="EnsemblMetazoa" id="OVOC7151.1"/>
    </source>
</evidence>
<name>A0A8R1TYB6_ONCVO</name>
<accession>A0A8R1TYB6</accession>